<keyword evidence="1" id="KW-0812">Transmembrane</keyword>
<protein>
    <submittedName>
        <fullName evidence="2">Uncharacterized protein</fullName>
    </submittedName>
</protein>
<feature type="transmembrane region" description="Helical" evidence="1">
    <location>
        <begin position="91"/>
        <end position="111"/>
    </location>
</feature>
<feature type="transmembrane region" description="Helical" evidence="1">
    <location>
        <begin position="131"/>
        <end position="147"/>
    </location>
</feature>
<proteinExistence type="predicted"/>
<keyword evidence="1" id="KW-1133">Transmembrane helix</keyword>
<sequence>MTITQYFKESPIYIHISMAVFIVCFILSDYLNKPVLLYLGFYIALYGALYQLATQLNHTQAEKANMKHLGYIPIFILLLVSIVTLSPPSILITAINLAVVSIIIYQLVRILSARTKQSKRNIVKTLKRNKTALLILLLTTTVFRLFFDSEGLTISNHCFLLLATLAVFDDCKDVINGES</sequence>
<feature type="transmembrane region" description="Helical" evidence="1">
    <location>
        <begin position="12"/>
        <end position="31"/>
    </location>
</feature>
<reference evidence="2 3" key="1">
    <citation type="submission" date="2018-08" db="EMBL/GenBank/DDBJ databases">
        <title>Whole Genome Sequences of Two Pseudoalteromonas piscicida Strains, DE1-A and DE2-A, which Exhibit Strong Antibacterial Activity against Vibrio vulnificus.</title>
        <authorList>
            <person name="Richards G.P."/>
            <person name="Needleman D.S."/>
            <person name="Watson M.A."/>
            <person name="Polson S.W."/>
        </authorList>
    </citation>
    <scope>NUCLEOTIDE SEQUENCE [LARGE SCALE GENOMIC DNA]</scope>
    <source>
        <strain evidence="2 3">DE2-A</strain>
    </source>
</reference>
<evidence type="ECO:0000313" key="3">
    <source>
        <dbReference type="Proteomes" id="UP000258102"/>
    </source>
</evidence>
<gene>
    <name evidence="2" type="ORF">D0511_14110</name>
</gene>
<organism evidence="2 3">
    <name type="scientific">Pseudoalteromonas piscicida</name>
    <dbReference type="NCBI Taxonomy" id="43662"/>
    <lineage>
        <taxon>Bacteria</taxon>
        <taxon>Pseudomonadati</taxon>
        <taxon>Pseudomonadota</taxon>
        <taxon>Gammaproteobacteria</taxon>
        <taxon>Alteromonadales</taxon>
        <taxon>Pseudoalteromonadaceae</taxon>
        <taxon>Pseudoalteromonas</taxon>
    </lineage>
</organism>
<name>A0AAD0RHT4_PSEO7</name>
<dbReference type="KEGG" id="ppis:B1L02_03650"/>
<feature type="transmembrane region" description="Helical" evidence="1">
    <location>
        <begin position="68"/>
        <end position="85"/>
    </location>
</feature>
<keyword evidence="1" id="KW-0472">Membrane</keyword>
<feature type="transmembrane region" description="Helical" evidence="1">
    <location>
        <begin position="37"/>
        <end position="56"/>
    </location>
</feature>
<dbReference type="EMBL" id="CP031761">
    <property type="protein sequence ID" value="AXR03077.1"/>
    <property type="molecule type" value="Genomic_DNA"/>
</dbReference>
<dbReference type="Proteomes" id="UP000258102">
    <property type="component" value="Chromosome 1"/>
</dbReference>
<evidence type="ECO:0000313" key="2">
    <source>
        <dbReference type="EMBL" id="AXR03077.1"/>
    </source>
</evidence>
<dbReference type="RefSeq" id="WP_088529960.1">
    <property type="nucleotide sequence ID" value="NZ_CP021646.1"/>
</dbReference>
<accession>A0AAD0RHT4</accession>
<evidence type="ECO:0000256" key="1">
    <source>
        <dbReference type="SAM" id="Phobius"/>
    </source>
</evidence>
<dbReference type="AlphaFoldDB" id="A0AAD0RHT4"/>